<feature type="domain" description="Peptidase M16 C-terminal" evidence="8">
    <location>
        <begin position="192"/>
        <end position="370"/>
    </location>
</feature>
<keyword evidence="12" id="KW-1185">Reference proteome</keyword>
<evidence type="ECO:0000256" key="5">
    <source>
        <dbReference type="ARBA" id="ARBA00023049"/>
    </source>
</evidence>
<evidence type="ECO:0000313" key="10">
    <source>
        <dbReference type="EMBL" id="GJM52392.1"/>
    </source>
</evidence>
<dbReference type="Proteomes" id="UP001207736">
    <property type="component" value="Unassembled WGS sequence"/>
</dbReference>
<dbReference type="GO" id="GO:0046872">
    <property type="term" value="F:metal ion binding"/>
    <property type="evidence" value="ECO:0007669"/>
    <property type="project" value="InterPro"/>
</dbReference>
<organism evidence="9 11">
    <name type="scientific">Capnocytophaga catalasegens</name>
    <dbReference type="NCBI Taxonomy" id="1004260"/>
    <lineage>
        <taxon>Bacteria</taxon>
        <taxon>Pseudomonadati</taxon>
        <taxon>Bacteroidota</taxon>
        <taxon>Flavobacteriia</taxon>
        <taxon>Flavobacteriales</taxon>
        <taxon>Flavobacteriaceae</taxon>
        <taxon>Capnocytophaga</taxon>
    </lineage>
</organism>
<dbReference type="InterPro" id="IPR011249">
    <property type="entry name" value="Metalloenz_LuxS/M16"/>
</dbReference>
<keyword evidence="2" id="KW-0645">Protease</keyword>
<dbReference type="Proteomes" id="UP001208692">
    <property type="component" value="Unassembled WGS sequence"/>
</dbReference>
<name>A0AAV5APS5_9FLAO</name>
<evidence type="ECO:0000256" key="3">
    <source>
        <dbReference type="ARBA" id="ARBA00022801"/>
    </source>
</evidence>
<feature type="chain" id="PRO_5043910184" evidence="6">
    <location>
        <begin position="21"/>
        <end position="442"/>
    </location>
</feature>
<dbReference type="PANTHER" id="PTHR43690">
    <property type="entry name" value="NARDILYSIN"/>
    <property type="match status" value="1"/>
</dbReference>
<dbReference type="Pfam" id="PF00675">
    <property type="entry name" value="Peptidase_M16"/>
    <property type="match status" value="1"/>
</dbReference>
<dbReference type="Gene3D" id="3.30.830.10">
    <property type="entry name" value="Metalloenzyme, LuxS/M16 peptidase-like"/>
    <property type="match status" value="2"/>
</dbReference>
<evidence type="ECO:0000259" key="7">
    <source>
        <dbReference type="Pfam" id="PF00675"/>
    </source>
</evidence>
<keyword evidence="6" id="KW-0732">Signal</keyword>
<gene>
    <name evidence="9" type="ORF">RCZ15_02170</name>
    <name evidence="10" type="ORF">RCZ16_07090</name>
</gene>
<comment type="caution">
    <text evidence="9">The sequence shown here is derived from an EMBL/GenBank/DDBJ whole genome shotgun (WGS) entry which is preliminary data.</text>
</comment>
<feature type="domain" description="Peptidase M16 N-terminal" evidence="7">
    <location>
        <begin position="36"/>
        <end position="153"/>
    </location>
</feature>
<dbReference type="InterPro" id="IPR011765">
    <property type="entry name" value="Pept_M16_N"/>
</dbReference>
<proteinExistence type="inferred from homology"/>
<dbReference type="EMBL" id="BQKA01000006">
    <property type="protein sequence ID" value="GJM49242.1"/>
    <property type="molecule type" value="Genomic_DNA"/>
</dbReference>
<keyword evidence="5" id="KW-0482">Metalloprotease</keyword>
<feature type="signal peptide" evidence="6">
    <location>
        <begin position="1"/>
        <end position="20"/>
    </location>
</feature>
<dbReference type="AlphaFoldDB" id="A0AAV5APS5"/>
<protein>
    <submittedName>
        <fullName evidence="9">Peptidase M16</fullName>
    </submittedName>
</protein>
<dbReference type="InterPro" id="IPR050626">
    <property type="entry name" value="Peptidase_M16"/>
</dbReference>
<evidence type="ECO:0000313" key="11">
    <source>
        <dbReference type="Proteomes" id="UP001207736"/>
    </source>
</evidence>
<evidence type="ECO:0000256" key="4">
    <source>
        <dbReference type="ARBA" id="ARBA00022833"/>
    </source>
</evidence>
<dbReference type="GO" id="GO:0008237">
    <property type="term" value="F:metallopeptidase activity"/>
    <property type="evidence" value="ECO:0007669"/>
    <property type="project" value="UniProtKB-KW"/>
</dbReference>
<evidence type="ECO:0000259" key="8">
    <source>
        <dbReference type="Pfam" id="PF05193"/>
    </source>
</evidence>
<keyword evidence="3" id="KW-0378">Hydrolase</keyword>
<dbReference type="GO" id="GO:0006508">
    <property type="term" value="P:proteolysis"/>
    <property type="evidence" value="ECO:0007669"/>
    <property type="project" value="UniProtKB-KW"/>
</dbReference>
<evidence type="ECO:0000256" key="6">
    <source>
        <dbReference type="SAM" id="SignalP"/>
    </source>
</evidence>
<dbReference type="EMBL" id="BQKB01000013">
    <property type="protein sequence ID" value="GJM52392.1"/>
    <property type="molecule type" value="Genomic_DNA"/>
</dbReference>
<keyword evidence="4" id="KW-0862">Zinc</keyword>
<evidence type="ECO:0000256" key="2">
    <source>
        <dbReference type="ARBA" id="ARBA00022670"/>
    </source>
</evidence>
<evidence type="ECO:0000256" key="1">
    <source>
        <dbReference type="ARBA" id="ARBA00007261"/>
    </source>
</evidence>
<comment type="similarity">
    <text evidence="1">Belongs to the peptidase M16 family.</text>
</comment>
<dbReference type="InterPro" id="IPR007863">
    <property type="entry name" value="Peptidase_M16_C"/>
</dbReference>
<dbReference type="SUPFAM" id="SSF63411">
    <property type="entry name" value="LuxS/MPP-like metallohydrolase"/>
    <property type="match status" value="2"/>
</dbReference>
<evidence type="ECO:0000313" key="9">
    <source>
        <dbReference type="EMBL" id="GJM49242.1"/>
    </source>
</evidence>
<dbReference type="PANTHER" id="PTHR43690:SF17">
    <property type="entry name" value="PROTEIN YHJJ"/>
    <property type="match status" value="1"/>
</dbReference>
<accession>A0AAV5APS5</accession>
<reference evidence="9 12" key="1">
    <citation type="submission" date="2021-11" db="EMBL/GenBank/DDBJ databases">
        <title>Draft genome sequence of Capnocytophaga sp. strain KC07075 isolated from cat oral cavity.</title>
        <authorList>
            <person name="Suzuki M."/>
            <person name="Imaoka K."/>
            <person name="Kimura M."/>
            <person name="Morikawa S."/>
            <person name="Maeda K."/>
        </authorList>
    </citation>
    <scope>NUCLEOTIDE SEQUENCE</scope>
    <source>
        <strain evidence="9">KC07075</strain>
        <strain evidence="10 12">KC07079</strain>
    </source>
</reference>
<dbReference type="Pfam" id="PF05193">
    <property type="entry name" value="Peptidase_M16_C"/>
    <property type="match status" value="1"/>
</dbReference>
<sequence>MKKYVLTLTTLALSGGIAMAQKISFEEYDLSNGLHVILHQDNSAPVVTTGVMYHVGGKDDVVGKTGFAHFFEHLLFEGTKNIERGKWFDIVSSHGGNNNAFTTADKTYYYEVFPSNNLQLGLWMEAERMLHPVINQIGVDTQKEVVKEEKRQRIVNAPYAKLGYRTAINPYLFKKHPYQQSIIGSMKDLDSATLDDFTKYNQRYYNPNNAVLVVTGDFDKAQAKQWINDYFASIPNSVGKPVRNYPQEEPIAQVIKAVEYDKNIQIPAKVYAYRTPKMTDSDAVVFDFISNILTGGNSSRMYKKMVEDKKEALQVFAFNDSQEDYGIYMMAALPLGNVSLEQLGKDMDQEITRLQNELLSEREYQKLLNQFEKRFVSSNSNMEGIALSLANAYMFHKNTNRVNEVLDLYRKVTREDIRRVAQKYLNPNQRLDLDYLPQMNEK</sequence>
<evidence type="ECO:0000313" key="12">
    <source>
        <dbReference type="Proteomes" id="UP001208692"/>
    </source>
</evidence>